<evidence type="ECO:0000256" key="1">
    <source>
        <dbReference type="SAM" id="MobiDB-lite"/>
    </source>
</evidence>
<keyword evidence="3" id="KW-1185">Reference proteome</keyword>
<dbReference type="Proteomes" id="UP001066276">
    <property type="component" value="Chromosome 3_2"/>
</dbReference>
<feature type="region of interest" description="Disordered" evidence="1">
    <location>
        <begin position="46"/>
        <end position="141"/>
    </location>
</feature>
<dbReference type="AlphaFoldDB" id="A0AAV7TP33"/>
<protein>
    <submittedName>
        <fullName evidence="2">Uncharacterized protein</fullName>
    </submittedName>
</protein>
<accession>A0AAV7TP33</accession>
<sequence length="141" mass="14654">MQSVHSPVYKSGPVSRGKQGITWRGAEPQTSATVLPLLEPAVRVQEQAPTETQGTGAGPCEIDSPLMDPMLLPSGAPGKKKGKGLGSHAPGEVQGNALEGEARVGSMGQSGPLGAHQGTRTHRLLVPRQDGAWHKTGPPWT</sequence>
<reference evidence="2" key="1">
    <citation type="journal article" date="2022" name="bioRxiv">
        <title>Sequencing and chromosome-scale assembly of the giantPleurodeles waltlgenome.</title>
        <authorList>
            <person name="Brown T."/>
            <person name="Elewa A."/>
            <person name="Iarovenko S."/>
            <person name="Subramanian E."/>
            <person name="Araus A.J."/>
            <person name="Petzold A."/>
            <person name="Susuki M."/>
            <person name="Suzuki K.-i.T."/>
            <person name="Hayashi T."/>
            <person name="Toyoda A."/>
            <person name="Oliveira C."/>
            <person name="Osipova E."/>
            <person name="Leigh N.D."/>
            <person name="Simon A."/>
            <person name="Yun M.H."/>
        </authorList>
    </citation>
    <scope>NUCLEOTIDE SEQUENCE</scope>
    <source>
        <strain evidence="2">20211129_DDA</strain>
        <tissue evidence="2">Liver</tissue>
    </source>
</reference>
<dbReference type="EMBL" id="JANPWB010000006">
    <property type="protein sequence ID" value="KAJ1177467.1"/>
    <property type="molecule type" value="Genomic_DNA"/>
</dbReference>
<feature type="region of interest" description="Disordered" evidence="1">
    <location>
        <begin position="1"/>
        <end position="26"/>
    </location>
</feature>
<gene>
    <name evidence="2" type="ORF">NDU88_002722</name>
</gene>
<proteinExistence type="predicted"/>
<evidence type="ECO:0000313" key="3">
    <source>
        <dbReference type="Proteomes" id="UP001066276"/>
    </source>
</evidence>
<evidence type="ECO:0000313" key="2">
    <source>
        <dbReference type="EMBL" id="KAJ1177467.1"/>
    </source>
</evidence>
<organism evidence="2 3">
    <name type="scientific">Pleurodeles waltl</name>
    <name type="common">Iberian ribbed newt</name>
    <dbReference type="NCBI Taxonomy" id="8319"/>
    <lineage>
        <taxon>Eukaryota</taxon>
        <taxon>Metazoa</taxon>
        <taxon>Chordata</taxon>
        <taxon>Craniata</taxon>
        <taxon>Vertebrata</taxon>
        <taxon>Euteleostomi</taxon>
        <taxon>Amphibia</taxon>
        <taxon>Batrachia</taxon>
        <taxon>Caudata</taxon>
        <taxon>Salamandroidea</taxon>
        <taxon>Salamandridae</taxon>
        <taxon>Pleurodelinae</taxon>
        <taxon>Pleurodeles</taxon>
    </lineage>
</organism>
<comment type="caution">
    <text evidence="2">The sequence shown here is derived from an EMBL/GenBank/DDBJ whole genome shotgun (WGS) entry which is preliminary data.</text>
</comment>
<name>A0AAV7TP33_PLEWA</name>